<evidence type="ECO:0000256" key="3">
    <source>
        <dbReference type="ARBA" id="ARBA00022692"/>
    </source>
</evidence>
<accession>A0A136A232</accession>
<keyword evidence="5 6" id="KW-0472">Membrane</keyword>
<protein>
    <recommendedName>
        <fullName evidence="7">ABC-2 type transporter transmembrane domain-containing protein</fullName>
    </recommendedName>
</protein>
<dbReference type="InterPro" id="IPR051449">
    <property type="entry name" value="ABC-2_transporter_component"/>
</dbReference>
<sequence length="384" mass="42869">MILQSIKKEFILVFSDLHSVAVLLLMPIIFMLIMTFAMSERQADVIEKLAIQVTNTGELEQELYSKYLAGFGYQVSTNKEDASAKLVLQHNFSQGLFSKQSSSLVEVEFSRKTSPAIKAMLNQHIQLAFARVKLHLYLLENGDLDDSLPVDKQIDEINRQTETAHYIALKQDQDKLPIMASSIPSWLIFGVYFIVLPIATTLLNEIKNGTLIRLKTFPINLNNYFLVKLGAFYVFSLAQFFILNIVGWHLIPPLLSYPIVTIAEPATLALCAIVISLAAVSFAAIIATVVQSFEQAIVLGGGINIIMAALSGFMVPLDIMPTSLQHVAQFSPMYWSAELVKGAVFGGFQLNHLKMMTYLCLFIVISLAVSALLFRVRIRKLTWN</sequence>
<comment type="subcellular location">
    <subcellularLocation>
        <location evidence="1">Cell membrane</location>
        <topology evidence="1">Multi-pass membrane protein</topology>
    </subcellularLocation>
</comment>
<feature type="transmembrane region" description="Helical" evidence="6">
    <location>
        <begin position="224"/>
        <end position="246"/>
    </location>
</feature>
<dbReference type="InterPro" id="IPR013525">
    <property type="entry name" value="ABC2_TM"/>
</dbReference>
<dbReference type="AlphaFoldDB" id="A0A136A232"/>
<evidence type="ECO:0000256" key="6">
    <source>
        <dbReference type="SAM" id="Phobius"/>
    </source>
</evidence>
<dbReference type="RefSeq" id="WP_068376534.1">
    <property type="nucleotide sequence ID" value="NZ_LSNE01000005.1"/>
</dbReference>
<evidence type="ECO:0000256" key="4">
    <source>
        <dbReference type="ARBA" id="ARBA00022989"/>
    </source>
</evidence>
<feature type="transmembrane region" description="Helical" evidence="6">
    <location>
        <begin position="355"/>
        <end position="374"/>
    </location>
</feature>
<dbReference type="OrthoDB" id="266913at2"/>
<gene>
    <name evidence="8" type="ORF">AX660_14295</name>
</gene>
<feature type="transmembrane region" description="Helical" evidence="6">
    <location>
        <begin position="183"/>
        <end position="203"/>
    </location>
</feature>
<evidence type="ECO:0000259" key="7">
    <source>
        <dbReference type="Pfam" id="PF12698"/>
    </source>
</evidence>
<keyword evidence="2" id="KW-1003">Cell membrane</keyword>
<feature type="transmembrane region" description="Helical" evidence="6">
    <location>
        <begin position="12"/>
        <end position="38"/>
    </location>
</feature>
<evidence type="ECO:0000256" key="2">
    <source>
        <dbReference type="ARBA" id="ARBA00022475"/>
    </source>
</evidence>
<name>A0A136A232_9ALTE</name>
<feature type="transmembrane region" description="Helical" evidence="6">
    <location>
        <begin position="266"/>
        <end position="290"/>
    </location>
</feature>
<keyword evidence="4 6" id="KW-1133">Transmembrane helix</keyword>
<dbReference type="STRING" id="1799789.AX660_14295"/>
<dbReference type="GO" id="GO:0005886">
    <property type="term" value="C:plasma membrane"/>
    <property type="evidence" value="ECO:0007669"/>
    <property type="project" value="UniProtKB-SubCell"/>
</dbReference>
<evidence type="ECO:0000313" key="8">
    <source>
        <dbReference type="EMBL" id="KXI29308.1"/>
    </source>
</evidence>
<dbReference type="PANTHER" id="PTHR30294">
    <property type="entry name" value="MEMBRANE COMPONENT OF ABC TRANSPORTER YHHJ-RELATED"/>
    <property type="match status" value="1"/>
</dbReference>
<feature type="transmembrane region" description="Helical" evidence="6">
    <location>
        <begin position="297"/>
        <end position="317"/>
    </location>
</feature>
<dbReference type="Pfam" id="PF12698">
    <property type="entry name" value="ABC2_membrane_3"/>
    <property type="match status" value="1"/>
</dbReference>
<dbReference type="Proteomes" id="UP000070299">
    <property type="component" value="Unassembled WGS sequence"/>
</dbReference>
<keyword evidence="3 6" id="KW-0812">Transmembrane</keyword>
<dbReference type="EMBL" id="LSNE01000005">
    <property type="protein sequence ID" value="KXI29308.1"/>
    <property type="molecule type" value="Genomic_DNA"/>
</dbReference>
<proteinExistence type="predicted"/>
<evidence type="ECO:0000256" key="5">
    <source>
        <dbReference type="ARBA" id="ARBA00023136"/>
    </source>
</evidence>
<keyword evidence="9" id="KW-1185">Reference proteome</keyword>
<dbReference type="GO" id="GO:0140359">
    <property type="term" value="F:ABC-type transporter activity"/>
    <property type="evidence" value="ECO:0007669"/>
    <property type="project" value="InterPro"/>
</dbReference>
<comment type="caution">
    <text evidence="8">The sequence shown here is derived from an EMBL/GenBank/DDBJ whole genome shotgun (WGS) entry which is preliminary data.</text>
</comment>
<evidence type="ECO:0000313" key="9">
    <source>
        <dbReference type="Proteomes" id="UP000070299"/>
    </source>
</evidence>
<feature type="domain" description="ABC-2 type transporter transmembrane" evidence="7">
    <location>
        <begin position="23"/>
        <end position="371"/>
    </location>
</feature>
<reference evidence="9" key="1">
    <citation type="submission" date="2016-02" db="EMBL/GenBank/DDBJ databases">
        <authorList>
            <person name="Schultz-Johansen M."/>
            <person name="Glaring M.A."/>
            <person name="Bech P.K."/>
            <person name="Stougaard P."/>
        </authorList>
    </citation>
    <scope>NUCLEOTIDE SEQUENCE [LARGE SCALE GENOMIC DNA]</scope>
    <source>
        <strain evidence="9">S66</strain>
    </source>
</reference>
<organism evidence="8 9">
    <name type="scientific">Paraglaciecola hydrolytica</name>
    <dbReference type="NCBI Taxonomy" id="1799789"/>
    <lineage>
        <taxon>Bacteria</taxon>
        <taxon>Pseudomonadati</taxon>
        <taxon>Pseudomonadota</taxon>
        <taxon>Gammaproteobacteria</taxon>
        <taxon>Alteromonadales</taxon>
        <taxon>Alteromonadaceae</taxon>
        <taxon>Paraglaciecola</taxon>
    </lineage>
</organism>
<dbReference type="PANTHER" id="PTHR30294:SF38">
    <property type="entry name" value="TRANSPORT PERMEASE PROTEIN"/>
    <property type="match status" value="1"/>
</dbReference>
<evidence type="ECO:0000256" key="1">
    <source>
        <dbReference type="ARBA" id="ARBA00004651"/>
    </source>
</evidence>